<gene>
    <name evidence="2" type="ORF">CHARACLAT_023386</name>
</gene>
<evidence type="ECO:0000313" key="2">
    <source>
        <dbReference type="EMBL" id="MED6284879.1"/>
    </source>
</evidence>
<reference evidence="2 3" key="1">
    <citation type="submission" date="2021-06" db="EMBL/GenBank/DDBJ databases">
        <authorList>
            <person name="Palmer J.M."/>
        </authorList>
    </citation>
    <scope>NUCLEOTIDE SEQUENCE [LARGE SCALE GENOMIC DNA]</scope>
    <source>
        <strain evidence="2 3">CL_MEX2019</strain>
        <tissue evidence="2">Muscle</tissue>
    </source>
</reference>
<dbReference type="Proteomes" id="UP001352852">
    <property type="component" value="Unassembled WGS sequence"/>
</dbReference>
<dbReference type="EMBL" id="JAHUTJ010051657">
    <property type="protein sequence ID" value="MED6284879.1"/>
    <property type="molecule type" value="Genomic_DNA"/>
</dbReference>
<proteinExistence type="predicted"/>
<feature type="transmembrane region" description="Helical" evidence="1">
    <location>
        <begin position="47"/>
        <end position="70"/>
    </location>
</feature>
<comment type="caution">
    <text evidence="2">The sequence shown here is derived from an EMBL/GenBank/DDBJ whole genome shotgun (WGS) entry which is preliminary data.</text>
</comment>
<evidence type="ECO:0000256" key="1">
    <source>
        <dbReference type="SAM" id="Phobius"/>
    </source>
</evidence>
<protein>
    <submittedName>
        <fullName evidence="2">Uncharacterized protein</fullName>
    </submittedName>
</protein>
<sequence length="138" mass="15027">MPAWQPPGLISGCSPDRCEQTAAAGDRCRGVEAGRIRVGLLQLAPGFIHFSLTSHLWLLLLFLCLGVCLVQEMQKTRQINGCLSGAKDGGGVHRQHACRDGEGAFICRGAGLHSHTYTVQNERKRVEKAITFNTELLT</sequence>
<keyword evidence="3" id="KW-1185">Reference proteome</keyword>
<keyword evidence="1" id="KW-0472">Membrane</keyword>
<name>A0ABU7EE37_9TELE</name>
<keyword evidence="1" id="KW-0812">Transmembrane</keyword>
<keyword evidence="1" id="KW-1133">Transmembrane helix</keyword>
<organism evidence="2 3">
    <name type="scientific">Characodon lateralis</name>
    <dbReference type="NCBI Taxonomy" id="208331"/>
    <lineage>
        <taxon>Eukaryota</taxon>
        <taxon>Metazoa</taxon>
        <taxon>Chordata</taxon>
        <taxon>Craniata</taxon>
        <taxon>Vertebrata</taxon>
        <taxon>Euteleostomi</taxon>
        <taxon>Actinopterygii</taxon>
        <taxon>Neopterygii</taxon>
        <taxon>Teleostei</taxon>
        <taxon>Neoteleostei</taxon>
        <taxon>Acanthomorphata</taxon>
        <taxon>Ovalentaria</taxon>
        <taxon>Atherinomorphae</taxon>
        <taxon>Cyprinodontiformes</taxon>
        <taxon>Goodeidae</taxon>
        <taxon>Characodon</taxon>
    </lineage>
</organism>
<evidence type="ECO:0000313" key="3">
    <source>
        <dbReference type="Proteomes" id="UP001352852"/>
    </source>
</evidence>
<accession>A0ABU7EE37</accession>